<dbReference type="RefSeq" id="WP_369869327.1">
    <property type="nucleotide sequence ID" value="NZ_JBGFFE010000026.1"/>
</dbReference>
<comment type="caution">
    <text evidence="4">The sequence shown here is derived from an EMBL/GenBank/DDBJ whole genome shotgun (WGS) entry which is preliminary data.</text>
</comment>
<dbReference type="Pfam" id="PF25583">
    <property type="entry name" value="WCX"/>
    <property type="match status" value="1"/>
</dbReference>
<evidence type="ECO:0000259" key="2">
    <source>
        <dbReference type="Pfam" id="PF13280"/>
    </source>
</evidence>
<feature type="domain" description="WCX" evidence="3">
    <location>
        <begin position="237"/>
        <end position="313"/>
    </location>
</feature>
<evidence type="ECO:0000259" key="3">
    <source>
        <dbReference type="Pfam" id="PF25583"/>
    </source>
</evidence>
<gene>
    <name evidence="4" type="ORF">AB8S09_13750</name>
</gene>
<dbReference type="InterPro" id="IPR028349">
    <property type="entry name" value="PafC-like"/>
</dbReference>
<dbReference type="PANTHER" id="PTHR34580">
    <property type="match status" value="1"/>
</dbReference>
<dbReference type="InterPro" id="IPR057727">
    <property type="entry name" value="WCX_dom"/>
</dbReference>
<organism evidence="4 5">
    <name type="scientific">Clostridium lapidicellarium</name>
    <dbReference type="NCBI Taxonomy" id="3240931"/>
    <lineage>
        <taxon>Bacteria</taxon>
        <taxon>Bacillati</taxon>
        <taxon>Bacillota</taxon>
        <taxon>Clostridia</taxon>
        <taxon>Eubacteriales</taxon>
        <taxon>Clostridiaceae</taxon>
        <taxon>Clostridium</taxon>
    </lineage>
</organism>
<evidence type="ECO:0000313" key="4">
    <source>
        <dbReference type="EMBL" id="MEY8764684.1"/>
    </source>
</evidence>
<evidence type="ECO:0000259" key="1">
    <source>
        <dbReference type="Pfam" id="PF08279"/>
    </source>
</evidence>
<dbReference type="Pfam" id="PF13280">
    <property type="entry name" value="WYL"/>
    <property type="match status" value="1"/>
</dbReference>
<sequence length="317" mass="36923">MSKISNLLEIMMIIQYKGLTTASELAQSLGVDKKTVYRYINSLSKANIPIYTKKGRYGGFYIDKNFYMKSANLSEKELDALLMASEVLTRQNGFVYERELKNAVYKIKSVSLNSNVDLKDMNDTGNFSIDSIGSMENLEDKISQINYSMSKGRSLNIDYFSVNKNNLTMRKVDPYDLIFKQGNWYVVGYCHMKDSVEIFKLDRIKNLKISSDVYMRPHTFSLKDYLDDHWGLFTGDKIRVTIKFSRNISQFIKSIKWNADQHVDELENGNIILSFYVDDVDEVKRWVMGFGKDAEILEPEKLRRNMKLELEELCKKY</sequence>
<evidence type="ECO:0000313" key="5">
    <source>
        <dbReference type="Proteomes" id="UP001565220"/>
    </source>
</evidence>
<dbReference type="SUPFAM" id="SSF46785">
    <property type="entry name" value="Winged helix' DNA-binding domain"/>
    <property type="match status" value="1"/>
</dbReference>
<dbReference type="InterPro" id="IPR051534">
    <property type="entry name" value="CBASS_pafABC_assoc_protein"/>
</dbReference>
<dbReference type="InterPro" id="IPR013196">
    <property type="entry name" value="HTH_11"/>
</dbReference>
<dbReference type="InterPro" id="IPR036390">
    <property type="entry name" value="WH_DNA-bd_sf"/>
</dbReference>
<protein>
    <submittedName>
        <fullName evidence="4">Helix-turn-helix transcriptional regulator</fullName>
    </submittedName>
</protein>
<keyword evidence="5" id="KW-1185">Reference proteome</keyword>
<dbReference type="InterPro" id="IPR036388">
    <property type="entry name" value="WH-like_DNA-bd_sf"/>
</dbReference>
<dbReference type="EMBL" id="JBGFFE010000026">
    <property type="protein sequence ID" value="MEY8764684.1"/>
    <property type="molecule type" value="Genomic_DNA"/>
</dbReference>
<dbReference type="Gene3D" id="1.10.10.10">
    <property type="entry name" value="Winged helix-like DNA-binding domain superfamily/Winged helix DNA-binding domain"/>
    <property type="match status" value="1"/>
</dbReference>
<name>A0ABV4E0K9_9CLOT</name>
<dbReference type="PIRSF" id="PIRSF016838">
    <property type="entry name" value="PafC"/>
    <property type="match status" value="1"/>
</dbReference>
<dbReference type="InterPro" id="IPR011991">
    <property type="entry name" value="ArsR-like_HTH"/>
</dbReference>
<reference evidence="4 5" key="1">
    <citation type="submission" date="2024-08" db="EMBL/GenBank/DDBJ databases">
        <title>Clostridium lapicellarii sp. nov., and Clostridium renhuaiense sp. nov., two species isolated from the mud in a fermentation cellar used for producing sauce-flavour Chinese liquors.</title>
        <authorList>
            <person name="Yang F."/>
            <person name="Wang H."/>
            <person name="Chen L.Q."/>
            <person name="Zhou N."/>
            <person name="Lu J.J."/>
            <person name="Pu X.X."/>
            <person name="Wan B."/>
            <person name="Wang L."/>
            <person name="Liu S.J."/>
        </authorList>
    </citation>
    <scope>NUCLEOTIDE SEQUENCE [LARGE SCALE GENOMIC DNA]</scope>
    <source>
        <strain evidence="4 5">MT-113</strain>
    </source>
</reference>
<dbReference type="Proteomes" id="UP001565220">
    <property type="component" value="Unassembled WGS sequence"/>
</dbReference>
<feature type="domain" description="WYL" evidence="2">
    <location>
        <begin position="142"/>
        <end position="209"/>
    </location>
</feature>
<feature type="domain" description="Helix-turn-helix type 11" evidence="1">
    <location>
        <begin position="9"/>
        <end position="58"/>
    </location>
</feature>
<proteinExistence type="predicted"/>
<accession>A0ABV4E0K9</accession>
<dbReference type="CDD" id="cd00090">
    <property type="entry name" value="HTH_ARSR"/>
    <property type="match status" value="1"/>
</dbReference>
<dbReference type="PANTHER" id="PTHR34580:SF8">
    <property type="entry name" value="WYL DOMAIN-CONTAINING PROTEIN"/>
    <property type="match status" value="1"/>
</dbReference>
<dbReference type="PROSITE" id="PS52050">
    <property type="entry name" value="WYL"/>
    <property type="match status" value="1"/>
</dbReference>
<dbReference type="Pfam" id="PF08279">
    <property type="entry name" value="HTH_11"/>
    <property type="match status" value="1"/>
</dbReference>
<dbReference type="InterPro" id="IPR026881">
    <property type="entry name" value="WYL_dom"/>
</dbReference>